<dbReference type="Gene3D" id="3.30.1120.10">
    <property type="match status" value="1"/>
</dbReference>
<comment type="caution">
    <text evidence="7">The sequence shown here is derived from an EMBL/GenBank/DDBJ whole genome shotgun (WGS) entry which is preliminary data.</text>
</comment>
<dbReference type="SUPFAM" id="SSF53649">
    <property type="entry name" value="Alkaline phosphatase-like"/>
    <property type="match status" value="1"/>
</dbReference>
<evidence type="ECO:0000313" key="8">
    <source>
        <dbReference type="Proteomes" id="UP001501407"/>
    </source>
</evidence>
<dbReference type="InterPro" id="IPR024607">
    <property type="entry name" value="Sulfatase_CS"/>
</dbReference>
<organism evidence="7 8">
    <name type="scientific">Microbacterium yannicii</name>
    <dbReference type="NCBI Taxonomy" id="671622"/>
    <lineage>
        <taxon>Bacteria</taxon>
        <taxon>Bacillati</taxon>
        <taxon>Actinomycetota</taxon>
        <taxon>Actinomycetes</taxon>
        <taxon>Micrococcales</taxon>
        <taxon>Microbacteriaceae</taxon>
        <taxon>Microbacterium</taxon>
    </lineage>
</organism>
<keyword evidence="8" id="KW-1185">Reference proteome</keyword>
<dbReference type="PANTHER" id="PTHR42693">
    <property type="entry name" value="ARYLSULFATASE FAMILY MEMBER"/>
    <property type="match status" value="1"/>
</dbReference>
<dbReference type="Pfam" id="PF00884">
    <property type="entry name" value="Sulfatase"/>
    <property type="match status" value="1"/>
</dbReference>
<dbReference type="PANTHER" id="PTHR42693:SF43">
    <property type="entry name" value="BLL2667 PROTEIN"/>
    <property type="match status" value="1"/>
</dbReference>
<proteinExistence type="inferred from homology"/>
<keyword evidence="4" id="KW-0106">Calcium</keyword>
<evidence type="ECO:0000256" key="1">
    <source>
        <dbReference type="ARBA" id="ARBA00008779"/>
    </source>
</evidence>
<dbReference type="EMBL" id="BAABKZ010000001">
    <property type="protein sequence ID" value="GAA5085693.1"/>
    <property type="molecule type" value="Genomic_DNA"/>
</dbReference>
<dbReference type="Proteomes" id="UP001501407">
    <property type="component" value="Unassembled WGS sequence"/>
</dbReference>
<comment type="similarity">
    <text evidence="1">Belongs to the sulfatase family.</text>
</comment>
<feature type="domain" description="Sulfatase N-terminal" evidence="6">
    <location>
        <begin position="46"/>
        <end position="462"/>
    </location>
</feature>
<feature type="region of interest" description="Disordered" evidence="5">
    <location>
        <begin position="1"/>
        <end position="21"/>
    </location>
</feature>
<dbReference type="InterPro" id="IPR050738">
    <property type="entry name" value="Sulfatase"/>
</dbReference>
<sequence length="788" mass="85929">MNPDRHARTMLPIPDRRSPGLTTYDAKDPATAFAPIEPLLPPAGAPNVLIVLLDDVGFGASSAFGGPCATPNAEKLAGGGLKFNRFHTTALCAPTRQAMLTGRNHHSVGMGSITETATSAPGNSSLRPNTKAPLAMTLKLNGYSTAQFGKCHEVPVWQSSPLGPFDAWPSGGGGFETFYGFIGGENNQWEPALYEGTTAVEPPATAEEGYHLTEDLADHAISWIRTQKALMPDKPFFVYFAPGATHAPHHVPVEWADKYKGRFADGWDAQRERTFEQQKALGVIPADAELTPRHDEIPAWDEMPDELKPVLERQMEVYAGFLEHTDHHVGRVIDAIDDLGVLGDTIVYYIIGDNGASAEGTINGAFNEMANFNGMAALETPEFMLSKMDEFGTPYSYNHYAVGWAWAMDTPFQWTKQVASHWGGTRNGAIVHWPNGIAENGGLRSQFTHCIDVAPTILEAAGLPEPTMVNGVQQSPMEGTSMLYAFNEADAAERHDLQYFEMFGNRGVYHRGWSAVTKHRTPWVMTGGALVAFDDDVWELYDGSVDYSQAQDLSAQHPERLHELQRLWLIEAVKYNVLPLDDRTADRLNPDIAGRPTLVKGTSQLLFPGMGRLSENSVVSIKNKSFTVTAELDIPSGGAQGVIIAQGGRFGGWTLFVDDGVLKFVYNVLGIHHFATTSGSRLPEGAHQVRMEFVYDGGGLAKGGDVTLRCDGEAVGTGRVEATQPLVFSADETTDVGYESGTPVSEDYTPQGSRFTGKIHWVRIDTGDDDHDHLVDANERLRVAMARQ</sequence>
<reference evidence="8" key="1">
    <citation type="journal article" date="2019" name="Int. J. Syst. Evol. Microbiol.">
        <title>The Global Catalogue of Microorganisms (GCM) 10K type strain sequencing project: providing services to taxonomists for standard genome sequencing and annotation.</title>
        <authorList>
            <consortium name="The Broad Institute Genomics Platform"/>
            <consortium name="The Broad Institute Genome Sequencing Center for Infectious Disease"/>
            <person name="Wu L."/>
            <person name="Ma J."/>
        </authorList>
    </citation>
    <scope>NUCLEOTIDE SEQUENCE [LARGE SCALE GENOMIC DNA]</scope>
    <source>
        <strain evidence="8">JCM 18959</strain>
    </source>
</reference>
<keyword evidence="3" id="KW-0378">Hydrolase</keyword>
<name>A0ABP9LYP1_9MICO</name>
<dbReference type="RefSeq" id="WP_194412370.1">
    <property type="nucleotide sequence ID" value="NZ_BAABKZ010000001.1"/>
</dbReference>
<dbReference type="CDD" id="cd16025">
    <property type="entry name" value="PAS_like"/>
    <property type="match status" value="1"/>
</dbReference>
<dbReference type="PROSITE" id="PS00523">
    <property type="entry name" value="SULFATASE_1"/>
    <property type="match status" value="1"/>
</dbReference>
<keyword evidence="2" id="KW-0479">Metal-binding</keyword>
<evidence type="ECO:0000256" key="3">
    <source>
        <dbReference type="ARBA" id="ARBA00022801"/>
    </source>
</evidence>
<protein>
    <submittedName>
        <fullName evidence="7">Arylsulfatase AtsD</fullName>
    </submittedName>
</protein>
<accession>A0ABP9LYP1</accession>
<evidence type="ECO:0000256" key="5">
    <source>
        <dbReference type="SAM" id="MobiDB-lite"/>
    </source>
</evidence>
<gene>
    <name evidence="7" type="primary">atsD_1</name>
    <name evidence="7" type="ORF">GCM10025760_04870</name>
</gene>
<evidence type="ECO:0000256" key="2">
    <source>
        <dbReference type="ARBA" id="ARBA00022723"/>
    </source>
</evidence>
<evidence type="ECO:0000313" key="7">
    <source>
        <dbReference type="EMBL" id="GAA5085693.1"/>
    </source>
</evidence>
<dbReference type="InterPro" id="IPR017850">
    <property type="entry name" value="Alkaline_phosphatase_core_sf"/>
</dbReference>
<dbReference type="InterPro" id="IPR000917">
    <property type="entry name" value="Sulfatase_N"/>
</dbReference>
<evidence type="ECO:0000259" key="6">
    <source>
        <dbReference type="Pfam" id="PF00884"/>
    </source>
</evidence>
<evidence type="ECO:0000256" key="4">
    <source>
        <dbReference type="ARBA" id="ARBA00022837"/>
    </source>
</evidence>
<dbReference type="Gene3D" id="3.40.720.10">
    <property type="entry name" value="Alkaline Phosphatase, subunit A"/>
    <property type="match status" value="1"/>
</dbReference>